<feature type="chain" id="PRO_5002260248" description="Fungal lipase-type domain-containing protein" evidence="3">
    <location>
        <begin position="20"/>
        <end position="395"/>
    </location>
</feature>
<dbReference type="CDD" id="cd00519">
    <property type="entry name" value="Lipase_3"/>
    <property type="match status" value="1"/>
</dbReference>
<feature type="domain" description="Fungal lipase-type" evidence="4">
    <location>
        <begin position="104"/>
        <end position="283"/>
    </location>
</feature>
<protein>
    <recommendedName>
        <fullName evidence="4">Fungal lipase-type domain-containing protein</fullName>
    </recommendedName>
</protein>
<reference evidence="5 6" key="1">
    <citation type="submission" date="2015-01" db="EMBL/GenBank/DDBJ databases">
        <title>The Genome Sequence of Rhinocladiella mackenzie CBS 650.93.</title>
        <authorList>
            <consortium name="The Broad Institute Genomics Platform"/>
            <person name="Cuomo C."/>
            <person name="de Hoog S."/>
            <person name="Gorbushina A."/>
            <person name="Stielow B."/>
            <person name="Teixiera M."/>
            <person name="Abouelleil A."/>
            <person name="Chapman S.B."/>
            <person name="Priest M."/>
            <person name="Young S.K."/>
            <person name="Wortman J."/>
            <person name="Nusbaum C."/>
            <person name="Birren B."/>
        </authorList>
    </citation>
    <scope>NUCLEOTIDE SEQUENCE [LARGE SCALE GENOMIC DNA]</scope>
    <source>
        <strain evidence="5 6">CBS 650.93</strain>
    </source>
</reference>
<dbReference type="Gene3D" id="3.40.50.1820">
    <property type="entry name" value="alpha/beta hydrolase"/>
    <property type="match status" value="1"/>
</dbReference>
<evidence type="ECO:0000256" key="1">
    <source>
        <dbReference type="ARBA" id="ARBA00022729"/>
    </source>
</evidence>
<evidence type="ECO:0000313" key="6">
    <source>
        <dbReference type="Proteomes" id="UP000053617"/>
    </source>
</evidence>
<dbReference type="HOGENOM" id="CLU_032957_3_1_1"/>
<dbReference type="InterPro" id="IPR029058">
    <property type="entry name" value="AB_hydrolase_fold"/>
</dbReference>
<name>A0A0D2I454_9EURO</name>
<evidence type="ECO:0000313" key="5">
    <source>
        <dbReference type="EMBL" id="KIX00529.1"/>
    </source>
</evidence>
<dbReference type="GeneID" id="25298740"/>
<dbReference type="SUPFAM" id="SSF53474">
    <property type="entry name" value="alpha/beta-Hydrolases"/>
    <property type="match status" value="1"/>
</dbReference>
<sequence>MLYLYITLWLWSWTVIVRAFPAHLRTNDQEVSQKTFESLEELARIVDISYCVGNTGIQKPFKCLSRCSDFETFELITTWNTGPLLSDSCGYIALSHPPYAKRVIVAFRGTYSIANTIADLSTNPAEYTPFPFQSDNDSVCTSVELQNDKEPLVPQLFPQPRKRLVLEKECLNCTVHAGFMTSWRNTRCTIVPHVEKALSDYPDYELVLVGHSLGGAVAALAALEFQARGWTPHVTTFGEPRIGNLALNKFIDKRFKLNTTDPEESLYRRVTHIDDPVPLLPLEEWGYRMHAGEIYISKPSLPPVRADLQHCTGDEDPACIAEGVSTKHEISQAYDNEQGDSQIKSLWGIGRRYKLWELFFAHRDYFWRLGLCVPGGDPWDWPRGHYNETTMNDEL</sequence>
<evidence type="ECO:0000256" key="3">
    <source>
        <dbReference type="SAM" id="SignalP"/>
    </source>
</evidence>
<dbReference type="EMBL" id="KN847483">
    <property type="protein sequence ID" value="KIX00529.1"/>
    <property type="molecule type" value="Genomic_DNA"/>
</dbReference>
<dbReference type="GO" id="GO:0006629">
    <property type="term" value="P:lipid metabolic process"/>
    <property type="evidence" value="ECO:0007669"/>
    <property type="project" value="InterPro"/>
</dbReference>
<dbReference type="OrthoDB" id="406844at2759"/>
<keyword evidence="1 3" id="KW-0732">Signal</keyword>
<dbReference type="InterPro" id="IPR002921">
    <property type="entry name" value="Fungal_lipase-type"/>
</dbReference>
<proteinExistence type="predicted"/>
<accession>A0A0D2I454</accession>
<keyword evidence="2" id="KW-0378">Hydrolase</keyword>
<dbReference type="STRING" id="1442369.A0A0D2I454"/>
<gene>
    <name evidence="5" type="ORF">Z518_10669</name>
</gene>
<evidence type="ECO:0000256" key="2">
    <source>
        <dbReference type="ARBA" id="ARBA00022801"/>
    </source>
</evidence>
<keyword evidence="6" id="KW-1185">Reference proteome</keyword>
<dbReference type="Proteomes" id="UP000053617">
    <property type="component" value="Unassembled WGS sequence"/>
</dbReference>
<dbReference type="RefSeq" id="XP_013267665.1">
    <property type="nucleotide sequence ID" value="XM_013412211.1"/>
</dbReference>
<dbReference type="GO" id="GO:0016787">
    <property type="term" value="F:hydrolase activity"/>
    <property type="evidence" value="ECO:0007669"/>
    <property type="project" value="UniProtKB-KW"/>
</dbReference>
<dbReference type="PANTHER" id="PTHR46640:SF1">
    <property type="entry name" value="FUNGAL LIPASE-LIKE DOMAIN-CONTAINING PROTEIN-RELATED"/>
    <property type="match status" value="1"/>
</dbReference>
<dbReference type="AlphaFoldDB" id="A0A0D2I454"/>
<dbReference type="VEuPathDB" id="FungiDB:Z518_10669"/>
<evidence type="ECO:0000259" key="4">
    <source>
        <dbReference type="Pfam" id="PF01764"/>
    </source>
</evidence>
<dbReference type="InterPro" id="IPR051299">
    <property type="entry name" value="AB_hydrolase_lip/est"/>
</dbReference>
<dbReference type="Pfam" id="PF01764">
    <property type="entry name" value="Lipase_3"/>
    <property type="match status" value="1"/>
</dbReference>
<feature type="signal peptide" evidence="3">
    <location>
        <begin position="1"/>
        <end position="19"/>
    </location>
</feature>
<dbReference type="PANTHER" id="PTHR46640">
    <property type="entry name" value="TRIACYLGLYCEROL LIPASE, PUTATIVE (AFU_ORTHOLOGUE AFUA_6G06510)-RELATED"/>
    <property type="match status" value="1"/>
</dbReference>
<organism evidence="5 6">
    <name type="scientific">Rhinocladiella mackenziei CBS 650.93</name>
    <dbReference type="NCBI Taxonomy" id="1442369"/>
    <lineage>
        <taxon>Eukaryota</taxon>
        <taxon>Fungi</taxon>
        <taxon>Dikarya</taxon>
        <taxon>Ascomycota</taxon>
        <taxon>Pezizomycotina</taxon>
        <taxon>Eurotiomycetes</taxon>
        <taxon>Chaetothyriomycetidae</taxon>
        <taxon>Chaetothyriales</taxon>
        <taxon>Herpotrichiellaceae</taxon>
        <taxon>Rhinocladiella</taxon>
    </lineage>
</organism>